<accession>A0A423W9R1</accession>
<protein>
    <recommendedName>
        <fullName evidence="1">BTB domain-containing protein</fullName>
    </recommendedName>
</protein>
<dbReference type="PANTHER" id="PTHR24413">
    <property type="entry name" value="SPECKLE-TYPE POZ PROTEIN"/>
    <property type="match status" value="1"/>
</dbReference>
<name>A0A423W9R1_CYTCH</name>
<dbReference type="Proteomes" id="UP000284375">
    <property type="component" value="Unassembled WGS sequence"/>
</dbReference>
<dbReference type="STRING" id="252740.A0A423W9R1"/>
<dbReference type="SUPFAM" id="SSF54695">
    <property type="entry name" value="POZ domain"/>
    <property type="match status" value="1"/>
</dbReference>
<dbReference type="CDD" id="cd18186">
    <property type="entry name" value="BTB_POZ_ZBTB_KLHL-like"/>
    <property type="match status" value="1"/>
</dbReference>
<dbReference type="InterPro" id="IPR011333">
    <property type="entry name" value="SKP1/BTB/POZ_sf"/>
</dbReference>
<organism evidence="2 3">
    <name type="scientific">Cytospora chrysosperma</name>
    <name type="common">Cytospora canker fungus</name>
    <name type="synonym">Sphaeria chrysosperma</name>
    <dbReference type="NCBI Taxonomy" id="252740"/>
    <lineage>
        <taxon>Eukaryota</taxon>
        <taxon>Fungi</taxon>
        <taxon>Dikarya</taxon>
        <taxon>Ascomycota</taxon>
        <taxon>Pezizomycotina</taxon>
        <taxon>Sordariomycetes</taxon>
        <taxon>Sordariomycetidae</taxon>
        <taxon>Diaporthales</taxon>
        <taxon>Cytosporaceae</taxon>
        <taxon>Cytospora</taxon>
    </lineage>
</organism>
<dbReference type="AlphaFoldDB" id="A0A423W9R1"/>
<evidence type="ECO:0000313" key="3">
    <source>
        <dbReference type="Proteomes" id="UP000284375"/>
    </source>
</evidence>
<dbReference type="Gene3D" id="3.30.710.10">
    <property type="entry name" value="Potassium Channel Kv1.1, Chain A"/>
    <property type="match status" value="1"/>
</dbReference>
<reference evidence="2 3" key="1">
    <citation type="submission" date="2015-09" db="EMBL/GenBank/DDBJ databases">
        <title>Host preference determinants of Valsa canker pathogens revealed by comparative genomics.</title>
        <authorList>
            <person name="Yin Z."/>
            <person name="Huang L."/>
        </authorList>
    </citation>
    <scope>NUCLEOTIDE SEQUENCE [LARGE SCALE GENOMIC DNA]</scope>
    <source>
        <strain evidence="2 3">YSFL</strain>
    </source>
</reference>
<feature type="domain" description="BTB" evidence="1">
    <location>
        <begin position="19"/>
        <end position="86"/>
    </location>
</feature>
<dbReference type="PROSITE" id="PS50097">
    <property type="entry name" value="BTB"/>
    <property type="match status" value="1"/>
</dbReference>
<dbReference type="Pfam" id="PF00651">
    <property type="entry name" value="BTB"/>
    <property type="match status" value="1"/>
</dbReference>
<gene>
    <name evidence="2" type="ORF">VSDG_03603</name>
</gene>
<evidence type="ECO:0000259" key="1">
    <source>
        <dbReference type="PROSITE" id="PS50097"/>
    </source>
</evidence>
<dbReference type="SMART" id="SM00225">
    <property type="entry name" value="BTB"/>
    <property type="match status" value="1"/>
</dbReference>
<proteinExistence type="predicted"/>
<dbReference type="InterPro" id="IPR000210">
    <property type="entry name" value="BTB/POZ_dom"/>
</dbReference>
<dbReference type="OrthoDB" id="6359816at2759"/>
<evidence type="ECO:0000313" key="2">
    <source>
        <dbReference type="EMBL" id="ROW00102.1"/>
    </source>
</evidence>
<sequence>MSTRLGSDNLELLESGMLSDVRIACKERVWKAHKVILCARSEWFTKALTGNWQESINGVVNVHEMEADTVDTVLKYLYSGDIIINTEEEEPVPLSAYVQLWLHADYFQLALLKDEALNHLLKCFLDTASWLWSYRILARNIYDIYEDKWIRSIGNENLTQFNKDLFRAVRLAYTNPTARCIQKALAVCVYAMGTDITKQCLSASMEQIPDFKADMLRVLAGMQFDAGFTSVLEAGDHPGLKNVDLDWTCTHCQIPLRHRSRNEQGVVVDPLWWGSSIWCVTCAPDLRLRFEMVMELM</sequence>
<keyword evidence="3" id="KW-1185">Reference proteome</keyword>
<dbReference type="EMBL" id="LJZO01000009">
    <property type="protein sequence ID" value="ROW00102.1"/>
    <property type="molecule type" value="Genomic_DNA"/>
</dbReference>
<comment type="caution">
    <text evidence="2">The sequence shown here is derived from an EMBL/GenBank/DDBJ whole genome shotgun (WGS) entry which is preliminary data.</text>
</comment>